<dbReference type="GO" id="GO:0022857">
    <property type="term" value="F:transmembrane transporter activity"/>
    <property type="evidence" value="ECO:0007669"/>
    <property type="project" value="InterPro"/>
</dbReference>
<dbReference type="EMBL" id="SLWL01000002">
    <property type="protein sequence ID" value="TCO15171.1"/>
    <property type="molecule type" value="Genomic_DNA"/>
</dbReference>
<comment type="subcellular location">
    <subcellularLocation>
        <location evidence="1">Cell inner membrane</location>
        <topology evidence="1">Multi-pass membrane protein</topology>
    </subcellularLocation>
    <subcellularLocation>
        <location evidence="12">Membrane</location>
        <topology evidence="12">Multi-pass membrane protein</topology>
    </subcellularLocation>
</comment>
<comment type="function">
    <text evidence="11">Involved in the TonB-dependent energy-dependent transport of various receptor-bound substrates. Protects ExbD from proteolytic degradation and functionally stabilizes TonB.</text>
</comment>
<dbReference type="GO" id="GO:0005886">
    <property type="term" value="C:plasma membrane"/>
    <property type="evidence" value="ECO:0007669"/>
    <property type="project" value="UniProtKB-SubCell"/>
</dbReference>
<evidence type="ECO:0000313" key="16">
    <source>
        <dbReference type="EMBL" id="TCO15171.1"/>
    </source>
</evidence>
<evidence type="ECO:0000256" key="13">
    <source>
        <dbReference type="SAM" id="MobiDB-lite"/>
    </source>
</evidence>
<dbReference type="AlphaFoldDB" id="A0A4R2GW05"/>
<feature type="compositionally biased region" description="Low complexity" evidence="13">
    <location>
        <begin position="55"/>
        <end position="77"/>
    </location>
</feature>
<evidence type="ECO:0000313" key="17">
    <source>
        <dbReference type="Proteomes" id="UP000294881"/>
    </source>
</evidence>
<comment type="caution">
    <text evidence="16">The sequence shown here is derived from an EMBL/GenBank/DDBJ whole genome shotgun (WGS) entry which is preliminary data.</text>
</comment>
<evidence type="ECO:0000256" key="9">
    <source>
        <dbReference type="ARBA" id="ARBA00022989"/>
    </source>
</evidence>
<keyword evidence="17" id="KW-1185">Reference proteome</keyword>
<feature type="transmembrane region" description="Helical" evidence="14">
    <location>
        <begin position="332"/>
        <end position="357"/>
    </location>
</feature>
<keyword evidence="8 12" id="KW-0653">Protein transport</keyword>
<evidence type="ECO:0000256" key="7">
    <source>
        <dbReference type="ARBA" id="ARBA00022692"/>
    </source>
</evidence>
<dbReference type="Pfam" id="PF01618">
    <property type="entry name" value="MotA_ExbB"/>
    <property type="match status" value="1"/>
</dbReference>
<keyword evidence="7 14" id="KW-0812">Transmembrane</keyword>
<dbReference type="Proteomes" id="UP000294881">
    <property type="component" value="Unassembled WGS sequence"/>
</dbReference>
<evidence type="ECO:0000256" key="4">
    <source>
        <dbReference type="ARBA" id="ARBA00022448"/>
    </source>
</evidence>
<feature type="domain" description="MotA/TolQ/ExbB proton channel" evidence="15">
    <location>
        <begin position="258"/>
        <end position="362"/>
    </location>
</feature>
<evidence type="ECO:0000256" key="3">
    <source>
        <dbReference type="ARBA" id="ARBA00022093"/>
    </source>
</evidence>
<keyword evidence="6" id="KW-0997">Cell inner membrane</keyword>
<keyword evidence="4 12" id="KW-0813">Transport</keyword>
<keyword evidence="5" id="KW-1003">Cell membrane</keyword>
<keyword evidence="10 14" id="KW-0472">Membrane</keyword>
<evidence type="ECO:0000259" key="15">
    <source>
        <dbReference type="Pfam" id="PF01618"/>
    </source>
</evidence>
<name>A0A4R2GW05_9HYPH</name>
<dbReference type="InterPro" id="IPR002898">
    <property type="entry name" value="MotA_ExbB_proton_chnl"/>
</dbReference>
<feature type="transmembrane region" description="Helical" evidence="14">
    <location>
        <begin position="290"/>
        <end position="312"/>
    </location>
</feature>
<gene>
    <name evidence="16" type="ORF">EV666_102149</name>
</gene>
<accession>A0A4R2GW05</accession>
<evidence type="ECO:0000256" key="10">
    <source>
        <dbReference type="ARBA" id="ARBA00023136"/>
    </source>
</evidence>
<reference evidence="16 17" key="1">
    <citation type="submission" date="2019-03" db="EMBL/GenBank/DDBJ databases">
        <title>Genomic Encyclopedia of Type Strains, Phase IV (KMG-IV): sequencing the most valuable type-strain genomes for metagenomic binning, comparative biology and taxonomic classification.</title>
        <authorList>
            <person name="Goeker M."/>
        </authorList>
    </citation>
    <scope>NUCLEOTIDE SEQUENCE [LARGE SCALE GENOMIC DNA]</scope>
    <source>
        <strain evidence="16 17">DSM 22958</strain>
    </source>
</reference>
<feature type="region of interest" description="Disordered" evidence="13">
    <location>
        <begin position="55"/>
        <end position="157"/>
    </location>
</feature>
<evidence type="ECO:0000256" key="12">
    <source>
        <dbReference type="RuleBase" id="RU004057"/>
    </source>
</evidence>
<dbReference type="GO" id="GO:0017038">
    <property type="term" value="P:protein import"/>
    <property type="evidence" value="ECO:0007669"/>
    <property type="project" value="TreeGrafter"/>
</dbReference>
<evidence type="ECO:0000256" key="8">
    <source>
        <dbReference type="ARBA" id="ARBA00022927"/>
    </source>
</evidence>
<evidence type="ECO:0000256" key="6">
    <source>
        <dbReference type="ARBA" id="ARBA00022519"/>
    </source>
</evidence>
<dbReference type="RefSeq" id="WP_245514195.1">
    <property type="nucleotide sequence ID" value="NZ_JBHUNN010000002.1"/>
</dbReference>
<sequence>MSAFSKHFARSRSTRAVAASERAKPGVHQGFAAPLVVLMLAQALAAPALAQGLPQGQTQQQAQQAPAAPTAAPAAQPKPVMSVPDHAAPTSNLPVGHPPLPATPAPGAAPASGAVPATAPAGAPSAQQAAPANAVQPQVQGQNQAQGQNLTQEQAAKPAAPAATAVIPHDLSPWGMFMQADMVVKAVMIGLAFASLVTWTIWLAKSLELLAARRRAVRAVRRLHAADSLVEALSDNAIRSGGPVSEIVAAAESEEERSAGLPAEGVKERVAIALSRIEARAGRNMARGTGLLATIGSTAPFVGLFGTVWGIMNSFIGISVAKTTNLAVVAPGIAEALLATAIGLVAAIPAVIIYNVFSRSITGYRALLSDASALALQHLSRDLDRRDMGVNVTRLRRAAE</sequence>
<evidence type="ECO:0000256" key="1">
    <source>
        <dbReference type="ARBA" id="ARBA00004429"/>
    </source>
</evidence>
<dbReference type="PANTHER" id="PTHR30625">
    <property type="entry name" value="PROTEIN TOLQ"/>
    <property type="match status" value="1"/>
</dbReference>
<feature type="region of interest" description="Disordered" evidence="13">
    <location>
        <begin position="1"/>
        <end position="25"/>
    </location>
</feature>
<comment type="subunit">
    <text evidence="2">The accessory proteins ExbB and ExbD seem to form a complex with TonB.</text>
</comment>
<proteinExistence type="inferred from homology"/>
<protein>
    <recommendedName>
        <fullName evidence="3">Biopolymer transport protein ExbB</fullName>
    </recommendedName>
</protein>
<dbReference type="InterPro" id="IPR050790">
    <property type="entry name" value="ExbB/TolQ_transport"/>
</dbReference>
<dbReference type="InterPro" id="IPR014164">
    <property type="entry name" value="TonB_ExbB_1"/>
</dbReference>
<evidence type="ECO:0000256" key="2">
    <source>
        <dbReference type="ARBA" id="ARBA00011471"/>
    </source>
</evidence>
<evidence type="ECO:0000256" key="11">
    <source>
        <dbReference type="ARBA" id="ARBA00024816"/>
    </source>
</evidence>
<feature type="compositionally biased region" description="Low complexity" evidence="13">
    <location>
        <begin position="105"/>
        <end position="157"/>
    </location>
</feature>
<dbReference type="NCBIfam" id="TIGR02797">
    <property type="entry name" value="exbB"/>
    <property type="match status" value="1"/>
</dbReference>
<evidence type="ECO:0000256" key="5">
    <source>
        <dbReference type="ARBA" id="ARBA00022475"/>
    </source>
</evidence>
<feature type="transmembrane region" description="Helical" evidence="14">
    <location>
        <begin position="182"/>
        <end position="204"/>
    </location>
</feature>
<evidence type="ECO:0000256" key="14">
    <source>
        <dbReference type="SAM" id="Phobius"/>
    </source>
</evidence>
<comment type="similarity">
    <text evidence="12">Belongs to the exbB/tolQ family.</text>
</comment>
<organism evidence="16 17">
    <name type="scientific">Camelimonas lactis</name>
    <dbReference type="NCBI Taxonomy" id="659006"/>
    <lineage>
        <taxon>Bacteria</taxon>
        <taxon>Pseudomonadati</taxon>
        <taxon>Pseudomonadota</taxon>
        <taxon>Alphaproteobacteria</taxon>
        <taxon>Hyphomicrobiales</taxon>
        <taxon>Chelatococcaceae</taxon>
        <taxon>Camelimonas</taxon>
    </lineage>
</organism>
<keyword evidence="9 14" id="KW-1133">Transmembrane helix</keyword>
<dbReference type="PANTHER" id="PTHR30625:SF16">
    <property type="entry name" value="BIOPOLYMER TRANSPORT PROTEIN EXBB"/>
    <property type="match status" value="1"/>
</dbReference>